<comment type="caution">
    <text evidence="9">The sequence shown here is derived from an EMBL/GenBank/DDBJ whole genome shotgun (WGS) entry which is preliminary data.</text>
</comment>
<evidence type="ECO:0000256" key="8">
    <source>
        <dbReference type="ARBA" id="ARBA00048508"/>
    </source>
</evidence>
<keyword evidence="6" id="KW-0521">NADP</keyword>
<accession>A0A7J6I5N4</accession>
<dbReference type="InterPro" id="IPR002347">
    <property type="entry name" value="SDR_fam"/>
</dbReference>
<evidence type="ECO:0000256" key="5">
    <source>
        <dbReference type="ARBA" id="ARBA00022832"/>
    </source>
</evidence>
<comment type="similarity">
    <text evidence="2">Belongs to the short-chain dehydrogenases/reductases (SDR) family.</text>
</comment>
<proteinExistence type="inferred from homology"/>
<dbReference type="PANTHER" id="PTHR42879:SF2">
    <property type="entry name" value="3-OXOACYL-[ACYL-CARRIER-PROTEIN] REDUCTASE FABG"/>
    <property type="match status" value="1"/>
</dbReference>
<evidence type="ECO:0000313" key="10">
    <source>
        <dbReference type="Proteomes" id="UP000583929"/>
    </source>
</evidence>
<dbReference type="EC" id="1.1.1.100" evidence="3"/>
<keyword evidence="4" id="KW-0444">Lipid biosynthesis</keyword>
<keyword evidence="7" id="KW-0275">Fatty acid biosynthesis</keyword>
<dbReference type="InterPro" id="IPR050259">
    <property type="entry name" value="SDR"/>
</dbReference>
<keyword evidence="7" id="KW-0443">Lipid metabolism</keyword>
<dbReference type="InterPro" id="IPR036291">
    <property type="entry name" value="NAD(P)-bd_dom_sf"/>
</dbReference>
<evidence type="ECO:0000256" key="1">
    <source>
        <dbReference type="ARBA" id="ARBA00005194"/>
    </source>
</evidence>
<name>A0A7J6I5N4_CANSA</name>
<keyword evidence="5" id="KW-0276">Fatty acid metabolism</keyword>
<evidence type="ECO:0000256" key="2">
    <source>
        <dbReference type="ARBA" id="ARBA00006484"/>
    </source>
</evidence>
<evidence type="ECO:0000256" key="6">
    <source>
        <dbReference type="ARBA" id="ARBA00022857"/>
    </source>
</evidence>
<dbReference type="SUPFAM" id="SSF51735">
    <property type="entry name" value="NAD(P)-binding Rossmann-fold domains"/>
    <property type="match status" value="1"/>
</dbReference>
<evidence type="ECO:0000313" key="9">
    <source>
        <dbReference type="EMBL" id="KAF4401950.1"/>
    </source>
</evidence>
<dbReference type="Pfam" id="PF00106">
    <property type="entry name" value="adh_short"/>
    <property type="match status" value="1"/>
</dbReference>
<sequence length="66" mass="7472">MLNGGMAVDAWGTIDVLVNNAGITRDYLMMRIKKSQWQDVIDLNLTGNEHLLWGPCHGKRTICRET</sequence>
<gene>
    <name evidence="9" type="ORF">G4B88_017462</name>
</gene>
<dbReference type="EMBL" id="JAATIQ010000009">
    <property type="protein sequence ID" value="KAF4401950.1"/>
    <property type="molecule type" value="Genomic_DNA"/>
</dbReference>
<dbReference type="Proteomes" id="UP000583929">
    <property type="component" value="Unassembled WGS sequence"/>
</dbReference>
<dbReference type="GO" id="GO:0006633">
    <property type="term" value="P:fatty acid biosynthetic process"/>
    <property type="evidence" value="ECO:0007669"/>
    <property type="project" value="UniProtKB-KW"/>
</dbReference>
<comment type="pathway">
    <text evidence="1">Lipid metabolism; fatty acid biosynthesis.</text>
</comment>
<dbReference type="Gene3D" id="3.40.50.720">
    <property type="entry name" value="NAD(P)-binding Rossmann-like Domain"/>
    <property type="match status" value="1"/>
</dbReference>
<comment type="catalytic activity">
    <reaction evidence="8">
        <text>a (3R)-hydroxyacyl-[ACP] + NADP(+) = a 3-oxoacyl-[ACP] + NADPH + H(+)</text>
        <dbReference type="Rhea" id="RHEA:17397"/>
        <dbReference type="Rhea" id="RHEA-COMP:9916"/>
        <dbReference type="Rhea" id="RHEA-COMP:9945"/>
        <dbReference type="ChEBI" id="CHEBI:15378"/>
        <dbReference type="ChEBI" id="CHEBI:57783"/>
        <dbReference type="ChEBI" id="CHEBI:58349"/>
        <dbReference type="ChEBI" id="CHEBI:78776"/>
        <dbReference type="ChEBI" id="CHEBI:78827"/>
        <dbReference type="EC" id="1.1.1.100"/>
    </reaction>
</comment>
<dbReference type="AlphaFoldDB" id="A0A7J6I5N4"/>
<dbReference type="GO" id="GO:0004316">
    <property type="term" value="F:3-oxoacyl-[acyl-carrier-protein] reductase (NADPH) activity"/>
    <property type="evidence" value="ECO:0007669"/>
    <property type="project" value="UniProtKB-EC"/>
</dbReference>
<evidence type="ECO:0000256" key="3">
    <source>
        <dbReference type="ARBA" id="ARBA00012948"/>
    </source>
</evidence>
<evidence type="ECO:0000256" key="7">
    <source>
        <dbReference type="ARBA" id="ARBA00023160"/>
    </source>
</evidence>
<organism evidence="9 10">
    <name type="scientific">Cannabis sativa</name>
    <name type="common">Hemp</name>
    <name type="synonym">Marijuana</name>
    <dbReference type="NCBI Taxonomy" id="3483"/>
    <lineage>
        <taxon>Eukaryota</taxon>
        <taxon>Viridiplantae</taxon>
        <taxon>Streptophyta</taxon>
        <taxon>Embryophyta</taxon>
        <taxon>Tracheophyta</taxon>
        <taxon>Spermatophyta</taxon>
        <taxon>Magnoliopsida</taxon>
        <taxon>eudicotyledons</taxon>
        <taxon>Gunneridae</taxon>
        <taxon>Pentapetalae</taxon>
        <taxon>rosids</taxon>
        <taxon>fabids</taxon>
        <taxon>Rosales</taxon>
        <taxon>Cannabaceae</taxon>
        <taxon>Cannabis</taxon>
    </lineage>
</organism>
<reference evidence="9 10" key="1">
    <citation type="journal article" date="2020" name="bioRxiv">
        <title>Sequence and annotation of 42 cannabis genomes reveals extensive copy number variation in cannabinoid synthesis and pathogen resistance genes.</title>
        <authorList>
            <person name="Mckernan K.J."/>
            <person name="Helbert Y."/>
            <person name="Kane L.T."/>
            <person name="Ebling H."/>
            <person name="Zhang L."/>
            <person name="Liu B."/>
            <person name="Eaton Z."/>
            <person name="Mclaughlin S."/>
            <person name="Kingan S."/>
            <person name="Baybayan P."/>
            <person name="Concepcion G."/>
            <person name="Jordan M."/>
            <person name="Riva A."/>
            <person name="Barbazuk W."/>
            <person name="Harkins T."/>
        </authorList>
    </citation>
    <scope>NUCLEOTIDE SEQUENCE [LARGE SCALE GENOMIC DNA]</scope>
    <source>
        <strain evidence="10">cv. Jamaican Lion 4</strain>
        <tissue evidence="9">Leaf</tissue>
    </source>
</reference>
<protein>
    <recommendedName>
        <fullName evidence="3">3-oxoacyl-[acyl-carrier-protein] reductase</fullName>
        <ecNumber evidence="3">1.1.1.100</ecNumber>
    </recommendedName>
</protein>
<evidence type="ECO:0000256" key="4">
    <source>
        <dbReference type="ARBA" id="ARBA00022516"/>
    </source>
</evidence>
<keyword evidence="10" id="KW-1185">Reference proteome</keyword>
<dbReference type="PANTHER" id="PTHR42879">
    <property type="entry name" value="3-OXOACYL-(ACYL-CARRIER-PROTEIN) REDUCTASE"/>
    <property type="match status" value="1"/>
</dbReference>